<feature type="transmembrane region" description="Helical" evidence="1">
    <location>
        <begin position="7"/>
        <end position="23"/>
    </location>
</feature>
<evidence type="ECO:0000313" key="3">
    <source>
        <dbReference type="Proteomes" id="UP001161422"/>
    </source>
</evidence>
<dbReference type="EMBL" id="BSNC01000001">
    <property type="protein sequence ID" value="GLP94877.1"/>
    <property type="molecule type" value="Genomic_DNA"/>
</dbReference>
<feature type="transmembrane region" description="Helical" evidence="1">
    <location>
        <begin position="60"/>
        <end position="81"/>
    </location>
</feature>
<dbReference type="Pfam" id="PF05656">
    <property type="entry name" value="DUF805"/>
    <property type="match status" value="1"/>
</dbReference>
<reference evidence="2" key="2">
    <citation type="submission" date="2023-01" db="EMBL/GenBank/DDBJ databases">
        <title>Draft genome sequence of Paraferrimonas sedimenticola strain NBRC 101628.</title>
        <authorList>
            <person name="Sun Q."/>
            <person name="Mori K."/>
        </authorList>
    </citation>
    <scope>NUCLEOTIDE SEQUENCE</scope>
    <source>
        <strain evidence="2">NBRC 101628</strain>
    </source>
</reference>
<evidence type="ECO:0000256" key="1">
    <source>
        <dbReference type="SAM" id="Phobius"/>
    </source>
</evidence>
<name>A0AA37RTZ9_9GAMM</name>
<comment type="caution">
    <text evidence="2">The sequence shown here is derived from an EMBL/GenBank/DDBJ whole genome shotgun (WGS) entry which is preliminary data.</text>
</comment>
<keyword evidence="1" id="KW-1133">Transmembrane helix</keyword>
<accession>A0AA37RTZ9</accession>
<proteinExistence type="predicted"/>
<evidence type="ECO:0008006" key="4">
    <source>
        <dbReference type="Google" id="ProtNLM"/>
    </source>
</evidence>
<gene>
    <name evidence="2" type="ORF">GCM10007895_01830</name>
</gene>
<protein>
    <recommendedName>
        <fullName evidence="4">DUF805 domain-containing protein</fullName>
    </recommendedName>
</protein>
<dbReference type="RefSeq" id="WP_095506240.1">
    <property type="nucleotide sequence ID" value="NZ_BSNC01000001.1"/>
</dbReference>
<dbReference type="GO" id="GO:0016020">
    <property type="term" value="C:membrane"/>
    <property type="evidence" value="ECO:0007669"/>
    <property type="project" value="InterPro"/>
</dbReference>
<keyword evidence="1" id="KW-0472">Membrane</keyword>
<organism evidence="2 3">
    <name type="scientific">Paraferrimonas sedimenticola</name>
    <dbReference type="NCBI Taxonomy" id="375674"/>
    <lineage>
        <taxon>Bacteria</taxon>
        <taxon>Pseudomonadati</taxon>
        <taxon>Pseudomonadota</taxon>
        <taxon>Gammaproteobacteria</taxon>
        <taxon>Alteromonadales</taxon>
        <taxon>Ferrimonadaceae</taxon>
        <taxon>Paraferrimonas</taxon>
    </lineage>
</organism>
<dbReference type="Proteomes" id="UP001161422">
    <property type="component" value="Unassembled WGS sequence"/>
</dbReference>
<keyword evidence="3" id="KW-1185">Reference proteome</keyword>
<sequence>MSRQKYWFYTAAIALVAMFAGVMDGGQLLPSTFVTLGFAQFSFLLLSYARAKDAGQRAPIAWAVGQCIPFIGPVVLVYLGVKRSAD</sequence>
<dbReference type="InterPro" id="IPR008523">
    <property type="entry name" value="DUF805"/>
</dbReference>
<dbReference type="AlphaFoldDB" id="A0AA37RTZ9"/>
<reference evidence="2" key="1">
    <citation type="journal article" date="2014" name="Int. J. Syst. Evol. Microbiol.">
        <title>Complete genome sequence of Corynebacterium casei LMG S-19264T (=DSM 44701T), isolated from a smear-ripened cheese.</title>
        <authorList>
            <consortium name="US DOE Joint Genome Institute (JGI-PGF)"/>
            <person name="Walter F."/>
            <person name="Albersmeier A."/>
            <person name="Kalinowski J."/>
            <person name="Ruckert C."/>
        </authorList>
    </citation>
    <scope>NUCLEOTIDE SEQUENCE</scope>
    <source>
        <strain evidence="2">NBRC 101628</strain>
    </source>
</reference>
<evidence type="ECO:0000313" key="2">
    <source>
        <dbReference type="EMBL" id="GLP94877.1"/>
    </source>
</evidence>
<keyword evidence="1" id="KW-0812">Transmembrane</keyword>